<dbReference type="STRING" id="1314674.A0A0D7AW20"/>
<proteinExistence type="predicted"/>
<dbReference type="OrthoDB" id="3202607at2759"/>
<gene>
    <name evidence="2" type="ORF">CYLTODRAFT_223029</name>
</gene>
<reference evidence="2 3" key="1">
    <citation type="journal article" date="2015" name="Fungal Genet. Biol.">
        <title>Evolution of novel wood decay mechanisms in Agaricales revealed by the genome sequences of Fistulina hepatica and Cylindrobasidium torrendii.</title>
        <authorList>
            <person name="Floudas D."/>
            <person name="Held B.W."/>
            <person name="Riley R."/>
            <person name="Nagy L.G."/>
            <person name="Koehler G."/>
            <person name="Ransdell A.S."/>
            <person name="Younus H."/>
            <person name="Chow J."/>
            <person name="Chiniquy J."/>
            <person name="Lipzen A."/>
            <person name="Tritt A."/>
            <person name="Sun H."/>
            <person name="Haridas S."/>
            <person name="LaButti K."/>
            <person name="Ohm R.A."/>
            <person name="Kues U."/>
            <person name="Blanchette R.A."/>
            <person name="Grigoriev I.V."/>
            <person name="Minto R.E."/>
            <person name="Hibbett D.S."/>
        </authorList>
    </citation>
    <scope>NUCLEOTIDE SEQUENCE [LARGE SCALE GENOMIC DNA]</scope>
    <source>
        <strain evidence="2 3">FP15055 ss-10</strain>
    </source>
</reference>
<protein>
    <submittedName>
        <fullName evidence="2">Uncharacterized protein</fullName>
    </submittedName>
</protein>
<evidence type="ECO:0000313" key="3">
    <source>
        <dbReference type="Proteomes" id="UP000054007"/>
    </source>
</evidence>
<feature type="compositionally biased region" description="Low complexity" evidence="1">
    <location>
        <begin position="37"/>
        <end position="55"/>
    </location>
</feature>
<evidence type="ECO:0000313" key="2">
    <source>
        <dbReference type="EMBL" id="KIY61476.1"/>
    </source>
</evidence>
<organism evidence="2 3">
    <name type="scientific">Cylindrobasidium torrendii FP15055 ss-10</name>
    <dbReference type="NCBI Taxonomy" id="1314674"/>
    <lineage>
        <taxon>Eukaryota</taxon>
        <taxon>Fungi</taxon>
        <taxon>Dikarya</taxon>
        <taxon>Basidiomycota</taxon>
        <taxon>Agaricomycotina</taxon>
        <taxon>Agaricomycetes</taxon>
        <taxon>Agaricomycetidae</taxon>
        <taxon>Agaricales</taxon>
        <taxon>Marasmiineae</taxon>
        <taxon>Physalacriaceae</taxon>
        <taxon>Cylindrobasidium</taxon>
    </lineage>
</organism>
<keyword evidence="3" id="KW-1185">Reference proteome</keyword>
<dbReference type="AlphaFoldDB" id="A0A0D7AW20"/>
<accession>A0A0D7AW20</accession>
<dbReference type="Proteomes" id="UP000054007">
    <property type="component" value="Unassembled WGS sequence"/>
</dbReference>
<name>A0A0D7AW20_9AGAR</name>
<sequence length="474" mass="53526">MTKAYLHRNDPPPPPPPSSKPTTQTSRTGKRKRTDGASTKQPASSPSTSQPTKPTKPFPRRLPFISVEVAGALAPNTLPALPTPRPPIFSSATLDTGSAIEPPKKKQKTRSSDARVRRRRSQHAKRDARPRIRGLKDIWIKHLAKTKVLILENFNIEDAPCGTGGWQGSSRRVYRSPHTLQGALEEGFKELEWDGLVTVAILDCKRRLIMLFRKRDISEGGLARQARMTRKLEEAADQANLGPKTPGKGDFYALREGIVHSGGTDIPTRVRNAEGNRKIMQQLLLDPDFVFEARQSDITFRMYNPDMHSTYWDIKETLTLQPDTEHLKWNFDQLPFALTTFNFGPQTVCETHIDDTDNAYGWAPIRSFGPYNYKKGGHIVFPSLKLLVQFPPGAEGWFPTALFPHANTLIGENEKRYSVTSYNSGALSAWVYRGGNTKRGWLAYLKKYSKTQEEAALDVERPQLLLRRMFPTWH</sequence>
<dbReference type="Gene3D" id="3.60.130.30">
    <property type="match status" value="1"/>
</dbReference>
<dbReference type="EMBL" id="KN880935">
    <property type="protein sequence ID" value="KIY61476.1"/>
    <property type="molecule type" value="Genomic_DNA"/>
</dbReference>
<feature type="region of interest" description="Disordered" evidence="1">
    <location>
        <begin position="1"/>
        <end position="62"/>
    </location>
</feature>
<evidence type="ECO:0000256" key="1">
    <source>
        <dbReference type="SAM" id="MobiDB-lite"/>
    </source>
</evidence>
<feature type="region of interest" description="Disordered" evidence="1">
    <location>
        <begin position="77"/>
        <end position="128"/>
    </location>
</feature>